<evidence type="ECO:0000313" key="5">
    <source>
        <dbReference type="Proteomes" id="UP001319827"/>
    </source>
</evidence>
<name>A0ABN6E3A0_9BACT</name>
<dbReference type="InterPro" id="IPR031107">
    <property type="entry name" value="Small_HSP"/>
</dbReference>
<dbReference type="Proteomes" id="UP001319827">
    <property type="component" value="Chromosome"/>
</dbReference>
<organism evidence="4 5">
    <name type="scientific">Desulfuromonas versatilis</name>
    <dbReference type="NCBI Taxonomy" id="2802975"/>
    <lineage>
        <taxon>Bacteria</taxon>
        <taxon>Pseudomonadati</taxon>
        <taxon>Thermodesulfobacteriota</taxon>
        <taxon>Desulfuromonadia</taxon>
        <taxon>Desulfuromonadales</taxon>
        <taxon>Desulfuromonadaceae</taxon>
        <taxon>Desulfuromonas</taxon>
    </lineage>
</organism>
<dbReference type="PROSITE" id="PS01031">
    <property type="entry name" value="SHSP"/>
    <property type="match status" value="1"/>
</dbReference>
<feature type="domain" description="SHSP" evidence="3">
    <location>
        <begin position="37"/>
        <end position="150"/>
    </location>
</feature>
<dbReference type="SUPFAM" id="SSF49764">
    <property type="entry name" value="HSP20-like chaperones"/>
    <property type="match status" value="1"/>
</dbReference>
<dbReference type="InterPro" id="IPR002068">
    <property type="entry name" value="A-crystallin/Hsp20_dom"/>
</dbReference>
<protein>
    <submittedName>
        <fullName evidence="4">Molecular chaperone</fullName>
    </submittedName>
</protein>
<dbReference type="InterPro" id="IPR008978">
    <property type="entry name" value="HSP20-like_chaperone"/>
</dbReference>
<dbReference type="CDD" id="cd06464">
    <property type="entry name" value="ACD_sHsps-like"/>
    <property type="match status" value="1"/>
</dbReference>
<dbReference type="Gene3D" id="2.60.40.790">
    <property type="match status" value="1"/>
</dbReference>
<evidence type="ECO:0000256" key="1">
    <source>
        <dbReference type="PROSITE-ProRule" id="PRU00285"/>
    </source>
</evidence>
<keyword evidence="5" id="KW-1185">Reference proteome</keyword>
<accession>A0ABN6E3A0</accession>
<comment type="similarity">
    <text evidence="1 2">Belongs to the small heat shock protein (HSP20) family.</text>
</comment>
<evidence type="ECO:0000259" key="3">
    <source>
        <dbReference type="PROSITE" id="PS01031"/>
    </source>
</evidence>
<evidence type="ECO:0000313" key="4">
    <source>
        <dbReference type="EMBL" id="BCR06737.1"/>
    </source>
</evidence>
<gene>
    <name evidence="4" type="primary">hspA-2</name>
    <name evidence="4" type="ORF">DESUT3_38060</name>
</gene>
<dbReference type="PANTHER" id="PTHR11527">
    <property type="entry name" value="HEAT-SHOCK PROTEIN 20 FAMILY MEMBER"/>
    <property type="match status" value="1"/>
</dbReference>
<dbReference type="RefSeq" id="WP_221250119.1">
    <property type="nucleotide sequence ID" value="NZ_AP024355.1"/>
</dbReference>
<dbReference type="Pfam" id="PF00011">
    <property type="entry name" value="HSP20"/>
    <property type="match status" value="1"/>
</dbReference>
<evidence type="ECO:0000256" key="2">
    <source>
        <dbReference type="RuleBase" id="RU003616"/>
    </source>
</evidence>
<dbReference type="EMBL" id="AP024355">
    <property type="protein sequence ID" value="BCR06737.1"/>
    <property type="molecule type" value="Genomic_DNA"/>
</dbReference>
<proteinExistence type="inferred from homology"/>
<reference evidence="4 5" key="1">
    <citation type="journal article" date="2016" name="C (Basel)">
        <title>Selective Growth of and Electricity Production by Marine Exoelectrogenic Bacteria in Self-Aggregated Hydrogel of Microbially Reduced Graphene Oxide.</title>
        <authorList>
            <person name="Yoshida N."/>
            <person name="Goto Y."/>
            <person name="Miyata Y."/>
        </authorList>
    </citation>
    <scope>NUCLEOTIDE SEQUENCE [LARGE SCALE GENOMIC DNA]</scope>
    <source>
        <strain evidence="4 5">NIT-T3</strain>
    </source>
</reference>
<reference evidence="4 5" key="2">
    <citation type="journal article" date="2021" name="Int. J. Syst. Evol. Microbiol.">
        <title>Isolation and Polyphasic Characterization of Desulfuromonas versatilis sp. Nov., an Electrogenic Bacteria Capable of Versatile Metabolism Isolated from a Graphene Oxide-Reducing Enrichment Culture.</title>
        <authorList>
            <person name="Xie L."/>
            <person name="Yoshida N."/>
            <person name="Ishii S."/>
            <person name="Meng L."/>
        </authorList>
    </citation>
    <scope>NUCLEOTIDE SEQUENCE [LARGE SCALE GENOMIC DNA]</scope>
    <source>
        <strain evidence="4 5">NIT-T3</strain>
    </source>
</reference>
<sequence>MATWDLFREMETFRREMDDVLRSSGFGRLLDPTFLPGPGVSRFPRINLREDSNNFYVDALIPGIDPKQLEMTVVKGTLTLSGERKETTAEEKVTAWHRRERGAGKFLRTIDIPVDIDSDKVKAEYHDGVLRVTLPKAEAAKPKRIEVQVG</sequence>